<protein>
    <recommendedName>
        <fullName evidence="7">Vacuolar protein 8</fullName>
    </recommendedName>
</protein>
<feature type="repeat" description="ARM" evidence="8">
    <location>
        <begin position="66"/>
        <end position="108"/>
    </location>
</feature>
<name>A0A7S0S6Y1_9CHLO</name>
<evidence type="ECO:0000256" key="3">
    <source>
        <dbReference type="ARBA" id="ARBA00022554"/>
    </source>
</evidence>
<dbReference type="SUPFAM" id="SSF48371">
    <property type="entry name" value="ARM repeat"/>
    <property type="match status" value="1"/>
</dbReference>
<feature type="region of interest" description="Disordered" evidence="9">
    <location>
        <begin position="314"/>
        <end position="369"/>
    </location>
</feature>
<evidence type="ECO:0000256" key="8">
    <source>
        <dbReference type="PROSITE-ProRule" id="PRU00259"/>
    </source>
</evidence>
<keyword evidence="5" id="KW-0472">Membrane</keyword>
<keyword evidence="3" id="KW-0926">Vacuole</keyword>
<feature type="compositionally biased region" description="Basic and acidic residues" evidence="9">
    <location>
        <begin position="321"/>
        <end position="333"/>
    </location>
</feature>
<keyword evidence="4" id="KW-0677">Repeat</keyword>
<comment type="subcellular location">
    <subcellularLocation>
        <location evidence="1">Vacuole membrane</location>
        <topology evidence="1">Lipid-anchor</topology>
    </subcellularLocation>
</comment>
<dbReference type="InterPro" id="IPR045156">
    <property type="entry name" value="Vac8"/>
</dbReference>
<dbReference type="Gene3D" id="1.25.10.10">
    <property type="entry name" value="Leucine-rich Repeat Variant"/>
    <property type="match status" value="1"/>
</dbReference>
<dbReference type="InterPro" id="IPR011989">
    <property type="entry name" value="ARM-like"/>
</dbReference>
<keyword evidence="6" id="KW-0449">Lipoprotein</keyword>
<dbReference type="GO" id="GO:0071562">
    <property type="term" value="P:nucleus-vacuole junction assembly"/>
    <property type="evidence" value="ECO:0007669"/>
    <property type="project" value="InterPro"/>
</dbReference>
<gene>
    <name evidence="10" type="ORF">MANT1106_LOCUS1080</name>
</gene>
<dbReference type="EMBL" id="HBFC01002084">
    <property type="protein sequence ID" value="CAD8698399.1"/>
    <property type="molecule type" value="Transcribed_RNA"/>
</dbReference>
<dbReference type="SMART" id="SM00185">
    <property type="entry name" value="ARM"/>
    <property type="match status" value="4"/>
</dbReference>
<dbReference type="PANTHER" id="PTHR47249">
    <property type="entry name" value="VACUOLAR PROTEIN 8"/>
    <property type="match status" value="1"/>
</dbReference>
<evidence type="ECO:0000256" key="1">
    <source>
        <dbReference type="ARBA" id="ARBA00004592"/>
    </source>
</evidence>
<dbReference type="InterPro" id="IPR016024">
    <property type="entry name" value="ARM-type_fold"/>
</dbReference>
<accession>A0A7S0S6Y1</accession>
<dbReference type="PANTHER" id="PTHR47249:SF1">
    <property type="entry name" value="VACUOLAR PROTEIN 8"/>
    <property type="match status" value="1"/>
</dbReference>
<proteinExistence type="inferred from homology"/>
<feature type="repeat" description="ARM" evidence="8">
    <location>
        <begin position="107"/>
        <end position="154"/>
    </location>
</feature>
<evidence type="ECO:0000256" key="2">
    <source>
        <dbReference type="ARBA" id="ARBA00005462"/>
    </source>
</evidence>
<evidence type="ECO:0000256" key="6">
    <source>
        <dbReference type="ARBA" id="ARBA00023288"/>
    </source>
</evidence>
<evidence type="ECO:0000256" key="4">
    <source>
        <dbReference type="ARBA" id="ARBA00022737"/>
    </source>
</evidence>
<dbReference type="InterPro" id="IPR000225">
    <property type="entry name" value="Armadillo"/>
</dbReference>
<dbReference type="AlphaFoldDB" id="A0A7S0S6Y1"/>
<evidence type="ECO:0000313" key="10">
    <source>
        <dbReference type="EMBL" id="CAD8698399.1"/>
    </source>
</evidence>
<dbReference type="GO" id="GO:0043495">
    <property type="term" value="F:protein-membrane adaptor activity"/>
    <property type="evidence" value="ECO:0007669"/>
    <property type="project" value="InterPro"/>
</dbReference>
<evidence type="ECO:0000256" key="7">
    <source>
        <dbReference type="ARBA" id="ARBA00026209"/>
    </source>
</evidence>
<sequence length="369" mass="38222">MAERMSLASTRIAQSRAAVASLSTLERGGEGREDPMDPISNTPTPYLGATAAGFKRDAVQKLFHQVGLRAIVGMVRYDDEDVRLHAVKVIANLAADTHNQGRIVEEEGLAALLDIFRGKGSKSNGEATCRIAAGALANLAMREANQSDILDSGAVELLTLFAHHAAEPQSHRMVAGAVANLCGNNEVEVKLHAAGGLELLTALSESDSAEVLTQVGRGFANYSRCGRGRRRMALDGALPRVVALATQDFPGVNSAARRHAQVALCEIAMDANNVRAIAEQPGAIDVLAHLAEHAAGGSSLRRAAGKAIGVVMQHVGGGGDGDSRKSEGGRSNRDGGSGGLSLDDSRQRSGTQPISGGGGGSSEARRDSG</sequence>
<comment type="similarity">
    <text evidence="2">Belongs to the beta-catenin family.</text>
</comment>
<organism evidence="10">
    <name type="scientific">Mantoniella antarctica</name>
    <dbReference type="NCBI Taxonomy" id="81844"/>
    <lineage>
        <taxon>Eukaryota</taxon>
        <taxon>Viridiplantae</taxon>
        <taxon>Chlorophyta</taxon>
        <taxon>Mamiellophyceae</taxon>
        <taxon>Mamiellales</taxon>
        <taxon>Mamiellaceae</taxon>
        <taxon>Mantoniella</taxon>
    </lineage>
</organism>
<reference evidence="10" key="1">
    <citation type="submission" date="2021-01" db="EMBL/GenBank/DDBJ databases">
        <authorList>
            <person name="Corre E."/>
            <person name="Pelletier E."/>
            <person name="Niang G."/>
            <person name="Scheremetjew M."/>
            <person name="Finn R."/>
            <person name="Kale V."/>
            <person name="Holt S."/>
            <person name="Cochrane G."/>
            <person name="Meng A."/>
            <person name="Brown T."/>
            <person name="Cohen L."/>
        </authorList>
    </citation>
    <scope>NUCLEOTIDE SEQUENCE</scope>
    <source>
        <strain evidence="10">SL-175</strain>
    </source>
</reference>
<evidence type="ECO:0000256" key="5">
    <source>
        <dbReference type="ARBA" id="ARBA00023136"/>
    </source>
</evidence>
<dbReference type="GO" id="GO:0005774">
    <property type="term" value="C:vacuolar membrane"/>
    <property type="evidence" value="ECO:0007669"/>
    <property type="project" value="UniProtKB-SubCell"/>
</dbReference>
<dbReference type="PROSITE" id="PS50176">
    <property type="entry name" value="ARM_REPEAT"/>
    <property type="match status" value="2"/>
</dbReference>
<evidence type="ECO:0000256" key="9">
    <source>
        <dbReference type="SAM" id="MobiDB-lite"/>
    </source>
</evidence>